<dbReference type="Pfam" id="PF07238">
    <property type="entry name" value="PilZ"/>
    <property type="match status" value="1"/>
</dbReference>
<evidence type="ECO:0000313" key="3">
    <source>
        <dbReference type="EMBL" id="ANU06863.1"/>
    </source>
</evidence>
<protein>
    <submittedName>
        <fullName evidence="3">PilZ domain protein</fullName>
    </submittedName>
</protein>
<dbReference type="AlphaFoldDB" id="A0A1C7D6C7"/>
<dbReference type="Proteomes" id="UP000092698">
    <property type="component" value="Chromosome"/>
</dbReference>
<dbReference type="EMBL" id="CP016545">
    <property type="protein sequence ID" value="ANU06863.1"/>
    <property type="molecule type" value="Genomic_DNA"/>
</dbReference>
<dbReference type="SUPFAM" id="SSF141371">
    <property type="entry name" value="PilZ domain-like"/>
    <property type="match status" value="1"/>
</dbReference>
<dbReference type="OrthoDB" id="7929489at2"/>
<feature type="compositionally biased region" description="Polar residues" evidence="1">
    <location>
        <begin position="1"/>
        <end position="12"/>
    </location>
</feature>
<dbReference type="Gene3D" id="2.40.10.220">
    <property type="entry name" value="predicted glycosyltransferase like domains"/>
    <property type="match status" value="1"/>
</dbReference>
<sequence>MAQTGNHTSMASMPTGFDSHQEMSASVDQRGAERFTPMMRTAKLVARRGEMLCVVRDISDTGVAVKLFHPLPDQKALALEMADGTRHGLLPVWQSGERAGFRFAGEVDLAELIAGVGNMPRRPLRLNIRFGVELVDCQGKHMAEIRNISQQGASVVTSYRLSIDQRLRVQAETLPELEANVRWRHEDTYGLVFDDVLTFAQLARLAAQVQAFPLEFR</sequence>
<dbReference type="KEGG" id="anh:A6F65_00540"/>
<evidence type="ECO:0000313" key="4">
    <source>
        <dbReference type="Proteomes" id="UP000092698"/>
    </source>
</evidence>
<feature type="region of interest" description="Disordered" evidence="1">
    <location>
        <begin position="1"/>
        <end position="32"/>
    </location>
</feature>
<dbReference type="InterPro" id="IPR009875">
    <property type="entry name" value="PilZ_domain"/>
</dbReference>
<name>A0A1C7D6C7_9SPHN</name>
<reference evidence="3 4" key="1">
    <citation type="submission" date="2016-07" db="EMBL/GenBank/DDBJ databases">
        <title>Complete genome sequence of Altererythrobacter namhicola JCM 16345T, containing esterase-encoding genes.</title>
        <authorList>
            <person name="Cheng H."/>
            <person name="Wu Y.-H."/>
            <person name="Jian S.-L."/>
            <person name="Huo Y.-Y."/>
            <person name="Wang C.-S."/>
            <person name="Xu X.-W."/>
        </authorList>
    </citation>
    <scope>NUCLEOTIDE SEQUENCE [LARGE SCALE GENOMIC DNA]</scope>
    <source>
        <strain evidence="3 4">JCM 16345</strain>
    </source>
</reference>
<dbReference type="STRING" id="645517.A6F65_00540"/>
<proteinExistence type="predicted"/>
<feature type="domain" description="PilZ" evidence="2">
    <location>
        <begin position="121"/>
        <end position="208"/>
    </location>
</feature>
<accession>A0A1C7D6C7</accession>
<keyword evidence="4" id="KW-1185">Reference proteome</keyword>
<organism evidence="3 4">
    <name type="scientific">Paraurantiacibacter namhicola</name>
    <dbReference type="NCBI Taxonomy" id="645517"/>
    <lineage>
        <taxon>Bacteria</taxon>
        <taxon>Pseudomonadati</taxon>
        <taxon>Pseudomonadota</taxon>
        <taxon>Alphaproteobacteria</taxon>
        <taxon>Sphingomonadales</taxon>
        <taxon>Erythrobacteraceae</taxon>
        <taxon>Paraurantiacibacter</taxon>
    </lineage>
</organism>
<dbReference type="GO" id="GO:0035438">
    <property type="term" value="F:cyclic-di-GMP binding"/>
    <property type="evidence" value="ECO:0007669"/>
    <property type="project" value="InterPro"/>
</dbReference>
<evidence type="ECO:0000256" key="1">
    <source>
        <dbReference type="SAM" id="MobiDB-lite"/>
    </source>
</evidence>
<evidence type="ECO:0000259" key="2">
    <source>
        <dbReference type="Pfam" id="PF07238"/>
    </source>
</evidence>
<gene>
    <name evidence="3" type="ORF">A6F65_00540</name>
</gene>